<dbReference type="AlphaFoldDB" id="K1R9A3"/>
<dbReference type="EMBL" id="JH818128">
    <property type="protein sequence ID" value="EKC30541.1"/>
    <property type="molecule type" value="Genomic_DNA"/>
</dbReference>
<name>K1R9A3_MAGGI</name>
<dbReference type="HOGENOM" id="CLU_2592071_0_0_1"/>
<gene>
    <name evidence="1" type="ORF">CGI_10004783</name>
</gene>
<dbReference type="InParanoid" id="K1R9A3"/>
<reference evidence="1" key="1">
    <citation type="journal article" date="2012" name="Nature">
        <title>The oyster genome reveals stress adaptation and complexity of shell formation.</title>
        <authorList>
            <person name="Zhang G."/>
            <person name="Fang X."/>
            <person name="Guo X."/>
            <person name="Li L."/>
            <person name="Luo R."/>
            <person name="Xu F."/>
            <person name="Yang P."/>
            <person name="Zhang L."/>
            <person name="Wang X."/>
            <person name="Qi H."/>
            <person name="Xiong Z."/>
            <person name="Que H."/>
            <person name="Xie Y."/>
            <person name="Holland P.W."/>
            <person name="Paps J."/>
            <person name="Zhu Y."/>
            <person name="Wu F."/>
            <person name="Chen Y."/>
            <person name="Wang J."/>
            <person name="Peng C."/>
            <person name="Meng J."/>
            <person name="Yang L."/>
            <person name="Liu J."/>
            <person name="Wen B."/>
            <person name="Zhang N."/>
            <person name="Huang Z."/>
            <person name="Zhu Q."/>
            <person name="Feng Y."/>
            <person name="Mount A."/>
            <person name="Hedgecock D."/>
            <person name="Xu Z."/>
            <person name="Liu Y."/>
            <person name="Domazet-Loso T."/>
            <person name="Du Y."/>
            <person name="Sun X."/>
            <person name="Zhang S."/>
            <person name="Liu B."/>
            <person name="Cheng P."/>
            <person name="Jiang X."/>
            <person name="Li J."/>
            <person name="Fan D."/>
            <person name="Wang W."/>
            <person name="Fu W."/>
            <person name="Wang T."/>
            <person name="Wang B."/>
            <person name="Zhang J."/>
            <person name="Peng Z."/>
            <person name="Li Y."/>
            <person name="Li N."/>
            <person name="Wang J."/>
            <person name="Chen M."/>
            <person name="He Y."/>
            <person name="Tan F."/>
            <person name="Song X."/>
            <person name="Zheng Q."/>
            <person name="Huang R."/>
            <person name="Yang H."/>
            <person name="Du X."/>
            <person name="Chen L."/>
            <person name="Yang M."/>
            <person name="Gaffney P.M."/>
            <person name="Wang S."/>
            <person name="Luo L."/>
            <person name="She Z."/>
            <person name="Ming Y."/>
            <person name="Huang W."/>
            <person name="Zhang S."/>
            <person name="Huang B."/>
            <person name="Zhang Y."/>
            <person name="Qu T."/>
            <person name="Ni P."/>
            <person name="Miao G."/>
            <person name="Wang J."/>
            <person name="Wang Q."/>
            <person name="Steinberg C.E."/>
            <person name="Wang H."/>
            <person name="Li N."/>
            <person name="Qian L."/>
            <person name="Zhang G."/>
            <person name="Li Y."/>
            <person name="Yang H."/>
            <person name="Liu X."/>
            <person name="Wang J."/>
            <person name="Yin Y."/>
            <person name="Wang J."/>
        </authorList>
    </citation>
    <scope>NUCLEOTIDE SEQUENCE [LARGE SCALE GENOMIC DNA]</scope>
    <source>
        <strain evidence="1">05x7-T-G4-1.051#20</strain>
    </source>
</reference>
<evidence type="ECO:0000313" key="1">
    <source>
        <dbReference type="EMBL" id="EKC30541.1"/>
    </source>
</evidence>
<protein>
    <submittedName>
        <fullName evidence="1">Uncharacterized protein</fullName>
    </submittedName>
</protein>
<accession>K1R9A3</accession>
<organism evidence="1">
    <name type="scientific">Magallana gigas</name>
    <name type="common">Pacific oyster</name>
    <name type="synonym">Crassostrea gigas</name>
    <dbReference type="NCBI Taxonomy" id="29159"/>
    <lineage>
        <taxon>Eukaryota</taxon>
        <taxon>Metazoa</taxon>
        <taxon>Spiralia</taxon>
        <taxon>Lophotrochozoa</taxon>
        <taxon>Mollusca</taxon>
        <taxon>Bivalvia</taxon>
        <taxon>Autobranchia</taxon>
        <taxon>Pteriomorphia</taxon>
        <taxon>Ostreida</taxon>
        <taxon>Ostreoidea</taxon>
        <taxon>Ostreidae</taxon>
        <taxon>Magallana</taxon>
    </lineage>
</organism>
<sequence length="80" mass="9067">MVTITTKSLVAGYTRFVKRYEQNTSCGKNCQSGDLIDKENNDLCSPVKRARRTKAELKFGYPEIPDYDKCILIDDGCQNV</sequence>
<proteinExistence type="predicted"/>